<reference evidence="2 3" key="1">
    <citation type="submission" date="2022-03" db="EMBL/GenBank/DDBJ databases">
        <authorList>
            <person name="Macdonald S."/>
            <person name="Ahmed S."/>
            <person name="Newling K."/>
        </authorList>
    </citation>
    <scope>NUCLEOTIDE SEQUENCE [LARGE SCALE GENOMIC DNA]</scope>
</reference>
<dbReference type="EMBL" id="CAKOAT010002226">
    <property type="protein sequence ID" value="CAH8282804.1"/>
    <property type="molecule type" value="Genomic_DNA"/>
</dbReference>
<dbReference type="Pfam" id="PF13639">
    <property type="entry name" value="zf-RING_2"/>
    <property type="match status" value="1"/>
</dbReference>
<evidence type="ECO:0000259" key="1">
    <source>
        <dbReference type="Pfam" id="PF13639"/>
    </source>
</evidence>
<keyword evidence="3" id="KW-1185">Reference proteome</keyword>
<gene>
    <name evidence="2" type="ORF">ERUC_LOCUS491</name>
</gene>
<dbReference type="Gene3D" id="3.30.40.10">
    <property type="entry name" value="Zinc/RING finger domain, C3HC4 (zinc finger)"/>
    <property type="match status" value="1"/>
</dbReference>
<proteinExistence type="predicted"/>
<dbReference type="InterPro" id="IPR013083">
    <property type="entry name" value="Znf_RING/FYVE/PHD"/>
</dbReference>
<dbReference type="InterPro" id="IPR001841">
    <property type="entry name" value="Znf_RING"/>
</dbReference>
<evidence type="ECO:0000313" key="3">
    <source>
        <dbReference type="Proteomes" id="UP001642260"/>
    </source>
</evidence>
<name>A0ABC8IML2_ERUVS</name>
<dbReference type="PANTHER" id="PTHR46400">
    <property type="entry name" value="RING/U-BOX SUPERFAMILY PROTEIN"/>
    <property type="match status" value="1"/>
</dbReference>
<dbReference type="InterPro" id="IPR033276">
    <property type="entry name" value="BB"/>
</dbReference>
<sequence>MSRIVNQSSTDENIAVFLQYGLSEDSDLTVNDEVIAREIQLQYQNDSTCDDASIALEIQQQEEINCYLFSGNLHTYLSDDEKLARYLQQQDELILTTLFYLMIIYLFQSTVNNSYIPERDAPSTSRTIIEDDDHFSGHHTHTRTLSNSPSISALNLSTNENIDTENMTYEELNELEDSMGDVDRGLSQSRISKLSTHKYGEETKTWWWQTKKNKFTTTQCSICLVNYVMGDQLTTLPCKHIYHQDCISQWLKKDK</sequence>
<evidence type="ECO:0000313" key="2">
    <source>
        <dbReference type="EMBL" id="CAH8282804.1"/>
    </source>
</evidence>
<dbReference type="SUPFAM" id="SSF57850">
    <property type="entry name" value="RING/U-box"/>
    <property type="match status" value="1"/>
</dbReference>
<dbReference type="Proteomes" id="UP001642260">
    <property type="component" value="Unassembled WGS sequence"/>
</dbReference>
<protein>
    <recommendedName>
        <fullName evidence="1">RING-type domain-containing protein</fullName>
    </recommendedName>
</protein>
<comment type="caution">
    <text evidence="2">The sequence shown here is derived from an EMBL/GenBank/DDBJ whole genome shotgun (WGS) entry which is preliminary data.</text>
</comment>
<dbReference type="AlphaFoldDB" id="A0ABC8IML2"/>
<accession>A0ABC8IML2</accession>
<organism evidence="2 3">
    <name type="scientific">Eruca vesicaria subsp. sativa</name>
    <name type="common">Garden rocket</name>
    <name type="synonym">Eruca sativa</name>
    <dbReference type="NCBI Taxonomy" id="29727"/>
    <lineage>
        <taxon>Eukaryota</taxon>
        <taxon>Viridiplantae</taxon>
        <taxon>Streptophyta</taxon>
        <taxon>Embryophyta</taxon>
        <taxon>Tracheophyta</taxon>
        <taxon>Spermatophyta</taxon>
        <taxon>Magnoliopsida</taxon>
        <taxon>eudicotyledons</taxon>
        <taxon>Gunneridae</taxon>
        <taxon>Pentapetalae</taxon>
        <taxon>rosids</taxon>
        <taxon>malvids</taxon>
        <taxon>Brassicales</taxon>
        <taxon>Brassicaceae</taxon>
        <taxon>Brassiceae</taxon>
        <taxon>Eruca</taxon>
    </lineage>
</organism>
<feature type="domain" description="RING-type" evidence="1">
    <location>
        <begin position="219"/>
        <end position="254"/>
    </location>
</feature>
<feature type="non-terminal residue" evidence="2">
    <location>
        <position position="255"/>
    </location>
</feature>
<dbReference type="PANTHER" id="PTHR46400:SF16">
    <property type="entry name" value="RING_U-BOX SUPERFAMILY PROTEIN"/>
    <property type="match status" value="1"/>
</dbReference>